<dbReference type="EMBL" id="MG765279">
    <property type="protein sequence ID" value="AUV60177.1"/>
    <property type="molecule type" value="Genomic_DNA"/>
</dbReference>
<sequence>MIVIIVALVMSELAWENWLDAKYHYIDNKEGDNTNEDDNRH</sequence>
<protein>
    <submittedName>
        <fullName evidence="1">Uncharacterized protein</fullName>
    </submittedName>
</protein>
<dbReference type="GeneID" id="54988958"/>
<dbReference type="RefSeq" id="YP_009798496.1">
    <property type="nucleotide sequence ID" value="NC_047926.1"/>
</dbReference>
<dbReference type="Proteomes" id="UP000240377">
    <property type="component" value="Segment"/>
</dbReference>
<evidence type="ECO:0000313" key="1">
    <source>
        <dbReference type="EMBL" id="AUV60177.1"/>
    </source>
</evidence>
<proteinExistence type="predicted"/>
<reference evidence="1" key="1">
    <citation type="submission" date="2018-01" db="EMBL/GenBank/DDBJ databases">
        <title>Lactobacillus phages that infect wine-derived L. plantarum strains.</title>
        <authorList>
            <person name="Kyrkou I."/>
            <person name="Hestbjerg Hansen L."/>
        </authorList>
    </citation>
    <scope>NUCLEOTIDE SEQUENCE [LARGE SCALE GENOMIC DNA]</scope>
</reference>
<organism evidence="1 2">
    <name type="scientific">Lactobacillus phage Semele</name>
    <dbReference type="NCBI Taxonomy" id="2079433"/>
    <lineage>
        <taxon>Viruses</taxon>
        <taxon>Duplodnaviria</taxon>
        <taxon>Heunggongvirae</taxon>
        <taxon>Uroviricota</taxon>
        <taxon>Caudoviricetes</taxon>
        <taxon>Herelleviridae</taxon>
        <taxon>Harbinvirus</taxon>
        <taxon>Harbinvirus semele</taxon>
    </lineage>
</organism>
<keyword evidence="2" id="KW-1185">Reference proteome</keyword>
<dbReference type="KEGG" id="vg:54988958"/>
<evidence type="ECO:0000313" key="2">
    <source>
        <dbReference type="Proteomes" id="UP000240377"/>
    </source>
</evidence>
<name>A0A2K9VD78_9CAUD</name>
<accession>A0A2K9VD78</accession>